<feature type="region of interest" description="Disordered" evidence="15">
    <location>
        <begin position="206"/>
        <end position="236"/>
    </location>
</feature>
<dbReference type="PROSITE" id="PS50280">
    <property type="entry name" value="SET"/>
    <property type="match status" value="1"/>
</dbReference>
<evidence type="ECO:0000256" key="5">
    <source>
        <dbReference type="ARBA" id="ARBA00022771"/>
    </source>
</evidence>
<feature type="domain" description="C2H2-type" evidence="16">
    <location>
        <begin position="536"/>
        <end position="567"/>
    </location>
</feature>
<evidence type="ECO:0000313" key="19">
    <source>
        <dbReference type="Proteomes" id="UP001501920"/>
    </source>
</evidence>
<dbReference type="CDD" id="cd19187">
    <property type="entry name" value="PR-SET_PRDM1"/>
    <property type="match status" value="1"/>
</dbReference>
<dbReference type="STRING" id="42514.ENSPNAP00000000711"/>
<evidence type="ECO:0000259" key="16">
    <source>
        <dbReference type="PROSITE" id="PS50157"/>
    </source>
</evidence>
<comment type="subcellular location">
    <subcellularLocation>
        <location evidence="13">Nucleus</location>
    </subcellularLocation>
    <subcellularLocation>
        <location evidence="13">Cytoplasm</location>
    </subcellularLocation>
</comment>
<feature type="domain" description="C2H2-type" evidence="16">
    <location>
        <begin position="478"/>
        <end position="505"/>
    </location>
</feature>
<keyword evidence="2" id="KW-0399">Innate immunity</keyword>
<dbReference type="GO" id="GO:0000978">
    <property type="term" value="F:RNA polymerase II cis-regulatory region sequence-specific DNA binding"/>
    <property type="evidence" value="ECO:0007669"/>
    <property type="project" value="TreeGrafter"/>
</dbReference>
<sequence length="684" mass="77098">MKLEASLGDMSEWREVDFALNCTYIVHDQASEPSFSLPRAMTSIPRNLTFQYGPDNEVTGVFSKEYIPQGTRFGPLQGNVYTKDSVPPQANRKYFWRIYSSGQLHHFIDGYDVQRSNWMRFVNPARSLAEQNLVACQNSCDIFFYTIRPVEPNQELLVWYSPEFSQRLCGHAPSPPDSLKTKLARFFSLWSGNCAQTWDVPVQEAASREAQRLSSNTSSSEDFRRDTPPDTPDQHVMDFSKKVQPEMPKASHPDLSPQTFNMHHDLPLHLHGLYGYRERPVSYPPLPPPRPLQPPYQLLPPYSSHYSRLLLPPYSPPYPPRGPFRYSNVLGNDALPFPPVTQPGLLPVSLSYPAPPAHGGLKERPPNTSPPQGAPATPELSPLSNLAAAPGNRSSSSSSSRHAPGYKSLPYPLKKQNGKIKYECNICFKTFGQLSNLKVHLRVHNGERPFQCQLCKKSFTQLAHLQKHHLVHTGEKPHECQVCHKRFSSTSNLKTHLRLHSGEKPYQCKLCSTKFTQYIHLKLHRRMHGSACEQAHRCPLCCQAFLHRFSLELHRRSGGCPATAARPQSPELRKTAELLEHFDSSTEANGLDETAPDAEVDAALERWLARSLVASPKDDSGILKAVAARGQQQERASFTELLKLPLKPLSGIPMKCYSGFEGLYIRDLFHSKITVMAKSWTPKL</sequence>
<dbReference type="FunFam" id="3.30.160.60:FF:000262">
    <property type="entry name" value="PR domain zinc finger protein 1"/>
    <property type="match status" value="1"/>
</dbReference>
<dbReference type="GO" id="GO:0045087">
    <property type="term" value="P:innate immune response"/>
    <property type="evidence" value="ECO:0007669"/>
    <property type="project" value="UniProtKB-KW"/>
</dbReference>
<proteinExistence type="inferred from homology"/>
<reference evidence="18" key="2">
    <citation type="submission" date="2025-08" db="UniProtKB">
        <authorList>
            <consortium name="Ensembl"/>
        </authorList>
    </citation>
    <scope>IDENTIFICATION</scope>
</reference>
<feature type="domain" description="SET" evidence="17">
    <location>
        <begin position="45"/>
        <end position="161"/>
    </location>
</feature>
<dbReference type="GeneTree" id="ENSGT00940000154798"/>
<comment type="subunit">
    <text evidence="13">Interacts with PRMT5. Interacts with FBXO10. Interacts with FBXO11.</text>
</comment>
<keyword evidence="6" id="KW-0862">Zinc</keyword>
<dbReference type="SMART" id="SM00355">
    <property type="entry name" value="ZnF_C2H2"/>
    <property type="match status" value="5"/>
</dbReference>
<dbReference type="FunFam" id="3.30.160.60:FF:000132">
    <property type="entry name" value="PR domain zinc finger protein 1"/>
    <property type="match status" value="1"/>
</dbReference>
<feature type="domain" description="C2H2-type" evidence="16">
    <location>
        <begin position="422"/>
        <end position="449"/>
    </location>
</feature>
<dbReference type="PROSITE" id="PS50157">
    <property type="entry name" value="ZINC_FINGER_C2H2_2"/>
    <property type="match status" value="5"/>
</dbReference>
<keyword evidence="10" id="KW-1064">Adaptive immunity</keyword>
<protein>
    <recommendedName>
        <fullName evidence="13">PR domain zinc finger protein 1</fullName>
        <ecNumber evidence="13">2.1.1.-</ecNumber>
    </recommendedName>
</protein>
<dbReference type="GO" id="GO:0002682">
    <property type="term" value="P:regulation of immune system process"/>
    <property type="evidence" value="ECO:0007669"/>
    <property type="project" value="UniProtKB-ARBA"/>
</dbReference>
<dbReference type="Gene3D" id="2.170.270.10">
    <property type="entry name" value="SET domain"/>
    <property type="match status" value="1"/>
</dbReference>
<keyword evidence="7" id="KW-0391">Immunity</keyword>
<keyword evidence="19" id="KW-1185">Reference proteome</keyword>
<dbReference type="Proteomes" id="UP001501920">
    <property type="component" value="Chromosome 14"/>
</dbReference>
<evidence type="ECO:0000256" key="12">
    <source>
        <dbReference type="ARBA" id="ARBA00023242"/>
    </source>
</evidence>
<feature type="compositionally biased region" description="Basic and acidic residues" evidence="15">
    <location>
        <begin position="221"/>
        <end position="236"/>
    </location>
</feature>
<dbReference type="FunFam" id="3.30.160.60:FF:000748">
    <property type="entry name" value="PR domain zinc finger protein"/>
    <property type="match status" value="1"/>
</dbReference>
<evidence type="ECO:0000256" key="13">
    <source>
        <dbReference type="PIRNR" id="PIRNR013212"/>
    </source>
</evidence>
<comment type="similarity">
    <text evidence="1">Belongs to the krueppel C2H2-type zinc-finger protein family.</text>
</comment>
<dbReference type="InterPro" id="IPR044413">
    <property type="entry name" value="PRDM1_PR-SET"/>
</dbReference>
<dbReference type="Ensembl" id="ENSPNAT00000013391.2">
    <property type="protein sequence ID" value="ENSPNAP00000000711.2"/>
    <property type="gene ID" value="ENSPNAG00000000406.2"/>
</dbReference>
<keyword evidence="9" id="KW-0238">DNA-binding</keyword>
<dbReference type="InterPro" id="IPR001214">
    <property type="entry name" value="SET_dom"/>
</dbReference>
<dbReference type="InterPro" id="IPR013087">
    <property type="entry name" value="Znf_C2H2_type"/>
</dbReference>
<dbReference type="PANTHER" id="PTHR16515">
    <property type="entry name" value="PR DOMAIN ZINC FINGER PROTEIN"/>
    <property type="match status" value="1"/>
</dbReference>
<dbReference type="GO" id="GO:0008270">
    <property type="term" value="F:zinc ion binding"/>
    <property type="evidence" value="ECO:0007669"/>
    <property type="project" value="UniProtKB-KW"/>
</dbReference>
<evidence type="ECO:0000256" key="15">
    <source>
        <dbReference type="SAM" id="MobiDB-lite"/>
    </source>
</evidence>
<evidence type="ECO:0000313" key="18">
    <source>
        <dbReference type="Ensembl" id="ENSPNAP00000000711.2"/>
    </source>
</evidence>
<dbReference type="GO" id="GO:0002250">
    <property type="term" value="P:adaptive immune response"/>
    <property type="evidence" value="ECO:0007669"/>
    <property type="project" value="UniProtKB-KW"/>
</dbReference>
<evidence type="ECO:0000256" key="1">
    <source>
        <dbReference type="ARBA" id="ARBA00006991"/>
    </source>
</evidence>
<evidence type="ECO:0000256" key="9">
    <source>
        <dbReference type="ARBA" id="ARBA00023125"/>
    </source>
</evidence>
<dbReference type="GO" id="GO:0005634">
    <property type="term" value="C:nucleus"/>
    <property type="evidence" value="ECO:0007669"/>
    <property type="project" value="UniProtKB-SubCell"/>
</dbReference>
<dbReference type="PIRSF" id="PIRSF013212">
    <property type="entry name" value="PRDM1"/>
    <property type="match status" value="1"/>
</dbReference>
<feature type="region of interest" description="Disordered" evidence="15">
    <location>
        <begin position="348"/>
        <end position="410"/>
    </location>
</feature>
<keyword evidence="8" id="KW-0805">Transcription regulation</keyword>
<dbReference type="SUPFAM" id="SSF57667">
    <property type="entry name" value="beta-beta-alpha zinc fingers"/>
    <property type="match status" value="3"/>
</dbReference>
<organism evidence="18 19">
    <name type="scientific">Pygocentrus nattereri</name>
    <name type="common">Red-bellied piranha</name>
    <dbReference type="NCBI Taxonomy" id="42514"/>
    <lineage>
        <taxon>Eukaryota</taxon>
        <taxon>Metazoa</taxon>
        <taxon>Chordata</taxon>
        <taxon>Craniata</taxon>
        <taxon>Vertebrata</taxon>
        <taxon>Euteleostomi</taxon>
        <taxon>Actinopterygii</taxon>
        <taxon>Neopterygii</taxon>
        <taxon>Teleostei</taxon>
        <taxon>Ostariophysi</taxon>
        <taxon>Characiformes</taxon>
        <taxon>Characoidei</taxon>
        <taxon>Pygocentrus</taxon>
    </lineage>
</organism>
<keyword evidence="5 14" id="KW-0863">Zinc-finger</keyword>
<evidence type="ECO:0000256" key="8">
    <source>
        <dbReference type="ARBA" id="ARBA00023015"/>
    </source>
</evidence>
<dbReference type="GO" id="GO:0051239">
    <property type="term" value="P:regulation of multicellular organismal process"/>
    <property type="evidence" value="ECO:0007669"/>
    <property type="project" value="UniProtKB-ARBA"/>
</dbReference>
<dbReference type="PANTHER" id="PTHR16515:SF64">
    <property type="entry name" value="PR DOMAIN ZINC FINGER PROTEIN 1"/>
    <property type="match status" value="1"/>
</dbReference>
<dbReference type="PROSITE" id="PS00028">
    <property type="entry name" value="ZINC_FINGER_C2H2_1"/>
    <property type="match status" value="4"/>
</dbReference>
<feature type="domain" description="C2H2-type" evidence="16">
    <location>
        <begin position="450"/>
        <end position="477"/>
    </location>
</feature>
<evidence type="ECO:0000256" key="6">
    <source>
        <dbReference type="ARBA" id="ARBA00022833"/>
    </source>
</evidence>
<dbReference type="InterPro" id="IPR016608">
    <property type="entry name" value="PRDM1"/>
</dbReference>
<evidence type="ECO:0000256" key="10">
    <source>
        <dbReference type="ARBA" id="ARBA00023130"/>
    </source>
</evidence>
<dbReference type="InterPro" id="IPR050331">
    <property type="entry name" value="Zinc_finger"/>
</dbReference>
<keyword evidence="12" id="KW-0539">Nucleus</keyword>
<keyword evidence="11" id="KW-0804">Transcription</keyword>
<dbReference type="AlphaFoldDB" id="A0A3B4BQB5"/>
<dbReference type="OMA" id="SECKHEY"/>
<dbReference type="GO" id="GO:0045165">
    <property type="term" value="P:cell fate commitment"/>
    <property type="evidence" value="ECO:0007669"/>
    <property type="project" value="UniProtKB-UniRule"/>
</dbReference>
<evidence type="ECO:0000256" key="7">
    <source>
        <dbReference type="ARBA" id="ARBA00022859"/>
    </source>
</evidence>
<keyword evidence="4" id="KW-0677">Repeat</keyword>
<name>A0A3B4BQB5_PYGNA</name>
<dbReference type="EC" id="2.1.1.-" evidence="13"/>
<dbReference type="SUPFAM" id="SSF82199">
    <property type="entry name" value="SET domain"/>
    <property type="match status" value="1"/>
</dbReference>
<dbReference type="InterPro" id="IPR036236">
    <property type="entry name" value="Znf_C2H2_sf"/>
</dbReference>
<evidence type="ECO:0000256" key="4">
    <source>
        <dbReference type="ARBA" id="ARBA00022737"/>
    </source>
</evidence>
<dbReference type="GO" id="GO:0001227">
    <property type="term" value="F:DNA-binding transcription repressor activity, RNA polymerase II-specific"/>
    <property type="evidence" value="ECO:0007669"/>
    <property type="project" value="InterPro"/>
</dbReference>
<dbReference type="InterPro" id="IPR046341">
    <property type="entry name" value="SET_dom_sf"/>
</dbReference>
<evidence type="ECO:0000256" key="3">
    <source>
        <dbReference type="ARBA" id="ARBA00022723"/>
    </source>
</evidence>
<reference evidence="18 19" key="1">
    <citation type="submission" date="2020-10" db="EMBL/GenBank/DDBJ databases">
        <title>Pygocentrus nattereri (red-bellied piranha) genome, fPygNat1, primary haplotype.</title>
        <authorList>
            <person name="Myers G."/>
            <person name="Meyer A."/>
            <person name="Karagic N."/>
            <person name="Pippel M."/>
            <person name="Winkler S."/>
            <person name="Tracey A."/>
            <person name="Wood J."/>
            <person name="Formenti G."/>
            <person name="Howe K."/>
            <person name="Fedrigo O."/>
            <person name="Jarvis E.D."/>
        </authorList>
    </citation>
    <scope>NUCLEOTIDE SEQUENCE [LARGE SCALE GENOMIC DNA]</scope>
</reference>
<reference evidence="18" key="3">
    <citation type="submission" date="2025-09" db="UniProtKB">
        <authorList>
            <consortium name="Ensembl"/>
        </authorList>
    </citation>
    <scope>IDENTIFICATION</scope>
</reference>
<dbReference type="FunFam" id="3.30.160.60:FF:001272">
    <property type="entry name" value="Zinc finger protein 683"/>
    <property type="match status" value="1"/>
</dbReference>
<keyword evidence="3" id="KW-0479">Metal-binding</keyword>
<evidence type="ECO:0000259" key="17">
    <source>
        <dbReference type="PROSITE" id="PS50280"/>
    </source>
</evidence>
<dbReference type="Pfam" id="PF00096">
    <property type="entry name" value="zf-C2H2"/>
    <property type="match status" value="4"/>
</dbReference>
<dbReference type="GO" id="GO:0005737">
    <property type="term" value="C:cytoplasm"/>
    <property type="evidence" value="ECO:0007669"/>
    <property type="project" value="UniProtKB-SubCell"/>
</dbReference>
<dbReference type="Gene3D" id="3.30.160.60">
    <property type="entry name" value="Classic Zinc Finger"/>
    <property type="match status" value="4"/>
</dbReference>
<evidence type="ECO:0000256" key="14">
    <source>
        <dbReference type="PROSITE-ProRule" id="PRU00042"/>
    </source>
</evidence>
<comment type="function">
    <text evidence="13">Transcription factor that mediates a transcriptional program in various innate and adaptive immune tissue-resident lymphocyte T cell types such as tissue-resident memory T (Trm), natural killer (trNK) and natural killer T (NKT) cells and negatively regulates gene expression of proteins that promote the egress of tissue-resident T-cell populations from non-lymphoid organs. Plays a role in the development, retention and long-term establishment of adaptive and innate tissue-resident lymphocyte T cell types in non-lymphoid organs, such as the skin and gut, but also in other nonbarrier tissues like liver and kidney, and therefore may provide immediate immunological protection against reactivating infections or viral reinfection. Binds specifically to the PRDI element in the promoter of the beta-interferon gene. Drives the maturation of B-lymphocytes into Ig secreting cells. Associates with the transcriptional repressor ZNF683 to chromatin at gene promoter regions.</text>
</comment>
<feature type="domain" description="C2H2-type" evidence="16">
    <location>
        <begin position="506"/>
        <end position="528"/>
    </location>
</feature>
<evidence type="ECO:0000256" key="11">
    <source>
        <dbReference type="ARBA" id="ARBA00023163"/>
    </source>
</evidence>
<comment type="similarity">
    <text evidence="13">Belongs to the class V-like SAM-binding methyltransferase superfamily.</text>
</comment>
<evidence type="ECO:0000256" key="2">
    <source>
        <dbReference type="ARBA" id="ARBA00022588"/>
    </source>
</evidence>
<dbReference type="SMART" id="SM00317">
    <property type="entry name" value="SET"/>
    <property type="match status" value="1"/>
</dbReference>
<accession>A0A3B4BQB5</accession>
<dbReference type="Pfam" id="PF21549">
    <property type="entry name" value="PRDM2_PR"/>
    <property type="match status" value="1"/>
</dbReference>